<organism evidence="5 6">
    <name type="scientific">Flavobacterium bernardetii</name>
    <dbReference type="NCBI Taxonomy" id="2813823"/>
    <lineage>
        <taxon>Bacteria</taxon>
        <taxon>Pseudomonadati</taxon>
        <taxon>Bacteroidota</taxon>
        <taxon>Flavobacteriia</taxon>
        <taxon>Flavobacteriales</taxon>
        <taxon>Flavobacteriaceae</taxon>
        <taxon>Flavobacterium</taxon>
    </lineage>
</organism>
<sequence>MNLNENQYFGITTESLITENFTISMTNHLANSNISLHAHNNPYLCLLASGTYKEVSNTTDIISQGEVLYRVANYEHSNSFSNKGGICLNIEMNDYEQFMTLNELYLPIKVSKQKGVIELYKLLYGLKQGLPNDIINIYCYESMIAVLNVFNGIGDIDWVKKVKERINDNPLENISLDKLSIEFSLHPNYIVRKFKEITGFKLSEYLTRMRIEHSVKQILMNKENITAIALENGFYDQSHYCRNFKKLLDTTPNNFRKVIKG</sequence>
<dbReference type="EMBL" id="JACRUN010000001">
    <property type="protein sequence ID" value="MBC5833941.1"/>
    <property type="molecule type" value="Genomic_DNA"/>
</dbReference>
<evidence type="ECO:0000259" key="4">
    <source>
        <dbReference type="PROSITE" id="PS01124"/>
    </source>
</evidence>
<dbReference type="SUPFAM" id="SSF46689">
    <property type="entry name" value="Homeodomain-like"/>
    <property type="match status" value="2"/>
</dbReference>
<feature type="domain" description="HTH araC/xylS-type" evidence="4">
    <location>
        <begin position="160"/>
        <end position="258"/>
    </location>
</feature>
<name>A0ABR7IVY5_9FLAO</name>
<proteinExistence type="predicted"/>
<accession>A0ABR7IVY5</accession>
<comment type="caution">
    <text evidence="5">The sequence shown here is derived from an EMBL/GenBank/DDBJ whole genome shotgun (WGS) entry which is preliminary data.</text>
</comment>
<dbReference type="PANTHER" id="PTHR43280:SF2">
    <property type="entry name" value="HTH-TYPE TRANSCRIPTIONAL REGULATOR EXSA"/>
    <property type="match status" value="1"/>
</dbReference>
<reference evidence="5 6" key="1">
    <citation type="submission" date="2020-08" db="EMBL/GenBank/DDBJ databases">
        <title>Description of novel Flavobacterium F-408 isolate.</title>
        <authorList>
            <person name="Saticioglu I.B."/>
            <person name="Duman M."/>
            <person name="Altun S."/>
        </authorList>
    </citation>
    <scope>NUCLEOTIDE SEQUENCE [LARGE SCALE GENOMIC DNA]</scope>
    <source>
        <strain evidence="5 6">F-408</strain>
    </source>
</reference>
<dbReference type="Pfam" id="PF12833">
    <property type="entry name" value="HTH_18"/>
    <property type="match status" value="1"/>
</dbReference>
<dbReference type="Proteomes" id="UP000605990">
    <property type="component" value="Unassembled WGS sequence"/>
</dbReference>
<dbReference type="InterPro" id="IPR018062">
    <property type="entry name" value="HTH_AraC-typ_CS"/>
</dbReference>
<evidence type="ECO:0000313" key="5">
    <source>
        <dbReference type="EMBL" id="MBC5833941.1"/>
    </source>
</evidence>
<evidence type="ECO:0000256" key="3">
    <source>
        <dbReference type="ARBA" id="ARBA00023163"/>
    </source>
</evidence>
<dbReference type="InterPro" id="IPR018060">
    <property type="entry name" value="HTH_AraC"/>
</dbReference>
<dbReference type="InterPro" id="IPR009057">
    <property type="entry name" value="Homeodomain-like_sf"/>
</dbReference>
<keyword evidence="1" id="KW-0805">Transcription regulation</keyword>
<keyword evidence="3" id="KW-0804">Transcription</keyword>
<dbReference type="RefSeq" id="WP_166125165.1">
    <property type="nucleotide sequence ID" value="NZ_JAANOQ010000001.1"/>
</dbReference>
<gene>
    <name evidence="5" type="ORF">H8R27_03505</name>
</gene>
<keyword evidence="2" id="KW-0238">DNA-binding</keyword>
<dbReference type="PROSITE" id="PS00041">
    <property type="entry name" value="HTH_ARAC_FAMILY_1"/>
    <property type="match status" value="1"/>
</dbReference>
<keyword evidence="6" id="KW-1185">Reference proteome</keyword>
<evidence type="ECO:0000256" key="1">
    <source>
        <dbReference type="ARBA" id="ARBA00023015"/>
    </source>
</evidence>
<dbReference type="SMART" id="SM00342">
    <property type="entry name" value="HTH_ARAC"/>
    <property type="match status" value="1"/>
</dbReference>
<dbReference type="Gene3D" id="1.10.10.60">
    <property type="entry name" value="Homeodomain-like"/>
    <property type="match status" value="2"/>
</dbReference>
<dbReference type="PROSITE" id="PS01124">
    <property type="entry name" value="HTH_ARAC_FAMILY_2"/>
    <property type="match status" value="1"/>
</dbReference>
<evidence type="ECO:0000313" key="6">
    <source>
        <dbReference type="Proteomes" id="UP000605990"/>
    </source>
</evidence>
<protein>
    <submittedName>
        <fullName evidence="5">Helix-turn-helix transcriptional regulator</fullName>
    </submittedName>
</protein>
<dbReference type="PANTHER" id="PTHR43280">
    <property type="entry name" value="ARAC-FAMILY TRANSCRIPTIONAL REGULATOR"/>
    <property type="match status" value="1"/>
</dbReference>
<evidence type="ECO:0000256" key="2">
    <source>
        <dbReference type="ARBA" id="ARBA00023125"/>
    </source>
</evidence>